<evidence type="ECO:0000256" key="1">
    <source>
        <dbReference type="SAM" id="SignalP"/>
    </source>
</evidence>
<dbReference type="EMBL" id="CP017641">
    <property type="protein sequence ID" value="APZ91056.1"/>
    <property type="molecule type" value="Genomic_DNA"/>
</dbReference>
<dbReference type="AlphaFoldDB" id="A0A1P8WAG7"/>
<dbReference type="RefSeq" id="WP_077022866.1">
    <property type="nucleotide sequence ID" value="NZ_CP017641.1"/>
</dbReference>
<dbReference type="InterPro" id="IPR027839">
    <property type="entry name" value="DUF4432"/>
</dbReference>
<organism evidence="2 3">
    <name type="scientific">Fuerstiella marisgermanici</name>
    <dbReference type="NCBI Taxonomy" id="1891926"/>
    <lineage>
        <taxon>Bacteria</taxon>
        <taxon>Pseudomonadati</taxon>
        <taxon>Planctomycetota</taxon>
        <taxon>Planctomycetia</taxon>
        <taxon>Planctomycetales</taxon>
        <taxon>Planctomycetaceae</taxon>
        <taxon>Fuerstiella</taxon>
    </lineage>
</organism>
<keyword evidence="3" id="KW-1185">Reference proteome</keyword>
<dbReference type="Pfam" id="PF14486">
    <property type="entry name" value="DUF4432"/>
    <property type="match status" value="1"/>
</dbReference>
<evidence type="ECO:0000313" key="3">
    <source>
        <dbReference type="Proteomes" id="UP000187735"/>
    </source>
</evidence>
<feature type="signal peptide" evidence="1">
    <location>
        <begin position="1"/>
        <end position="19"/>
    </location>
</feature>
<name>A0A1P8WAG7_9PLAN</name>
<dbReference type="GO" id="GO:0030246">
    <property type="term" value="F:carbohydrate binding"/>
    <property type="evidence" value="ECO:0007669"/>
    <property type="project" value="InterPro"/>
</dbReference>
<dbReference type="OrthoDB" id="6183686at2"/>
<accession>A0A1P8WAG7</accession>
<evidence type="ECO:0008006" key="4">
    <source>
        <dbReference type="Google" id="ProtNLM"/>
    </source>
</evidence>
<dbReference type="Gene3D" id="2.70.98.10">
    <property type="match status" value="1"/>
</dbReference>
<evidence type="ECO:0000313" key="2">
    <source>
        <dbReference type="EMBL" id="APZ91056.1"/>
    </source>
</evidence>
<dbReference type="Proteomes" id="UP000187735">
    <property type="component" value="Chromosome"/>
</dbReference>
<proteinExistence type="predicted"/>
<dbReference type="CDD" id="cd09023">
    <property type="entry name" value="Aldose_epim_Ec_c4013"/>
    <property type="match status" value="1"/>
</dbReference>
<sequence length="415" mass="45117" precursor="true">MRTLPLAFALCLSSHVAFAQEPFHETLTSTAESVNDEIWSADSRQVTPNCEHDWSITKETLRGGRQEGVDIITVDNGVMQIVLCPTRGMGILKVTSGDLQLKWDSPVKEVVNPQFVNLASRGGLGWLEGFNEFLCRCGLENNGHPGTDKFINNVGDEAEMELTLHGKIANIPASKVEVVVDRKPPFALRVKGQVYESFLFGPKLQLQTELVVLPGENTFQLNDTITNKGAQEQEFQLLYHANFGSPLLAAGAEVLVPTHNVTPFNDHAAAGMKNWSKYEGPTAGFVEQVYLLKPKADHNGHTMALLVNRATAQAASIGWSIKQLPYLTVWKNTGAAADGYVTGIEPGTNYPNNRSVEREAGRVPKLAPGESREMTLTFGLHSGGNAVEAAINQITVLQMSGQGIDSPNSTTTPRQ</sequence>
<feature type="chain" id="PRO_5011958731" description="DUF4432 domain-containing protein" evidence="1">
    <location>
        <begin position="20"/>
        <end position="415"/>
    </location>
</feature>
<dbReference type="KEGG" id="fmr:Fuma_00640"/>
<protein>
    <recommendedName>
        <fullName evidence="4">DUF4432 domain-containing protein</fullName>
    </recommendedName>
</protein>
<dbReference type="STRING" id="1891926.Fuma_00640"/>
<keyword evidence="1" id="KW-0732">Signal</keyword>
<reference evidence="2 3" key="1">
    <citation type="journal article" date="2016" name="Front. Microbiol.">
        <title>Fuerstia marisgermanicae gen. nov., sp. nov., an Unusual Member of the Phylum Planctomycetes from the German Wadden Sea.</title>
        <authorList>
            <person name="Kohn T."/>
            <person name="Heuer A."/>
            <person name="Jogler M."/>
            <person name="Vollmers J."/>
            <person name="Boedeker C."/>
            <person name="Bunk B."/>
            <person name="Rast P."/>
            <person name="Borchert D."/>
            <person name="Glockner I."/>
            <person name="Freese H.M."/>
            <person name="Klenk H.P."/>
            <person name="Overmann J."/>
            <person name="Kaster A.K."/>
            <person name="Rohde M."/>
            <person name="Wiegand S."/>
            <person name="Jogler C."/>
        </authorList>
    </citation>
    <scope>NUCLEOTIDE SEQUENCE [LARGE SCALE GENOMIC DNA]</scope>
    <source>
        <strain evidence="2 3">NH11</strain>
    </source>
</reference>
<dbReference type="InterPro" id="IPR014718">
    <property type="entry name" value="GH-type_carb-bd"/>
</dbReference>
<gene>
    <name evidence="2" type="ORF">Fuma_00640</name>
</gene>